<gene>
    <name evidence="1" type="ORF">S06H3_21407</name>
</gene>
<organism evidence="1">
    <name type="scientific">marine sediment metagenome</name>
    <dbReference type="NCBI Taxonomy" id="412755"/>
    <lineage>
        <taxon>unclassified sequences</taxon>
        <taxon>metagenomes</taxon>
        <taxon>ecological metagenomes</taxon>
    </lineage>
</organism>
<evidence type="ECO:0000313" key="1">
    <source>
        <dbReference type="EMBL" id="GAI05440.1"/>
    </source>
</evidence>
<name>X1LSR6_9ZZZZ</name>
<dbReference type="AlphaFoldDB" id="X1LSR6"/>
<accession>X1LSR6</accession>
<feature type="non-terminal residue" evidence="1">
    <location>
        <position position="1"/>
    </location>
</feature>
<proteinExistence type="predicted"/>
<dbReference type="EMBL" id="BARV01011239">
    <property type="protein sequence ID" value="GAI05440.1"/>
    <property type="molecule type" value="Genomic_DNA"/>
</dbReference>
<sequence>IFLSPPMGPQELAMLREAVSYSRLPVYMAFSEDVVRKEMEVIKHPFPTM</sequence>
<comment type="caution">
    <text evidence="1">The sequence shown here is derived from an EMBL/GenBank/DDBJ whole genome shotgun (WGS) entry which is preliminary data.</text>
</comment>
<protein>
    <submittedName>
        <fullName evidence="1">Uncharacterized protein</fullName>
    </submittedName>
</protein>
<reference evidence="1" key="1">
    <citation type="journal article" date="2014" name="Front. Microbiol.">
        <title>High frequency of phylogenetically diverse reductive dehalogenase-homologous genes in deep subseafloor sedimentary metagenomes.</title>
        <authorList>
            <person name="Kawai M."/>
            <person name="Futagami T."/>
            <person name="Toyoda A."/>
            <person name="Takaki Y."/>
            <person name="Nishi S."/>
            <person name="Hori S."/>
            <person name="Arai W."/>
            <person name="Tsubouchi T."/>
            <person name="Morono Y."/>
            <person name="Uchiyama I."/>
            <person name="Ito T."/>
            <person name="Fujiyama A."/>
            <person name="Inagaki F."/>
            <person name="Takami H."/>
        </authorList>
    </citation>
    <scope>NUCLEOTIDE SEQUENCE</scope>
    <source>
        <strain evidence="1">Expedition CK06-06</strain>
    </source>
</reference>